<proteinExistence type="predicted"/>
<dbReference type="SMART" id="SM00338">
    <property type="entry name" value="BRLZ"/>
    <property type="match status" value="1"/>
</dbReference>
<sequence>MDYPYYAGNAQPFFPLLPPTPTYTNASNSDEFSNSPPDALEQFQPYDYANQYNPRVPQATTPLSHHKPSIVQPTYSEMPTDMIDDAMRRGSNSDDEENLTPAQSRRKAQNRQAQRAFRERKERHVKELEAKLAELEKNTGNLTQENERLKLKLAKAATENEILKATSGHSNRGGSESLANMGPMKYTPTDFYTEVLYAHENKVPSHRIVTSDKGERLLAAGATWDYITKHPLYKRGLVDVGIISERLKGVAKCDGQGPVFEESAIIDAIEKSAAGGSDELL</sequence>
<dbReference type="PROSITE" id="PS00036">
    <property type="entry name" value="BZIP_BASIC"/>
    <property type="match status" value="1"/>
</dbReference>
<dbReference type="InterPro" id="IPR004827">
    <property type="entry name" value="bZIP"/>
</dbReference>
<dbReference type="Proteomes" id="UP001152300">
    <property type="component" value="Unassembled WGS sequence"/>
</dbReference>
<keyword evidence="6" id="KW-1185">Reference proteome</keyword>
<evidence type="ECO:0000256" key="2">
    <source>
        <dbReference type="ARBA" id="ARBA00023242"/>
    </source>
</evidence>
<dbReference type="Gene3D" id="1.10.238.100">
    <property type="entry name" value="YAP1 redox domain. Chain B"/>
    <property type="match status" value="1"/>
</dbReference>
<dbReference type="GO" id="GO:0001228">
    <property type="term" value="F:DNA-binding transcription activator activity, RNA polymerase II-specific"/>
    <property type="evidence" value="ECO:0007669"/>
    <property type="project" value="TreeGrafter"/>
</dbReference>
<comment type="subcellular location">
    <subcellularLocation>
        <location evidence="1">Nucleus</location>
    </subcellularLocation>
</comment>
<comment type="caution">
    <text evidence="5">The sequence shown here is derived from an EMBL/GenBank/DDBJ whole genome shotgun (WGS) entry which is preliminary data.</text>
</comment>
<feature type="compositionally biased region" description="Polar residues" evidence="3">
    <location>
        <begin position="23"/>
        <end position="36"/>
    </location>
</feature>
<dbReference type="GO" id="GO:0090575">
    <property type="term" value="C:RNA polymerase II transcription regulator complex"/>
    <property type="evidence" value="ECO:0007669"/>
    <property type="project" value="TreeGrafter"/>
</dbReference>
<organism evidence="5 6">
    <name type="scientific">Sclerotinia nivalis</name>
    <dbReference type="NCBI Taxonomy" id="352851"/>
    <lineage>
        <taxon>Eukaryota</taxon>
        <taxon>Fungi</taxon>
        <taxon>Dikarya</taxon>
        <taxon>Ascomycota</taxon>
        <taxon>Pezizomycotina</taxon>
        <taxon>Leotiomycetes</taxon>
        <taxon>Helotiales</taxon>
        <taxon>Sclerotiniaceae</taxon>
        <taxon>Sclerotinia</taxon>
    </lineage>
</organism>
<name>A0A9X0ADJ9_9HELO</name>
<dbReference type="PROSITE" id="PS50217">
    <property type="entry name" value="BZIP"/>
    <property type="match status" value="1"/>
</dbReference>
<evidence type="ECO:0000313" key="5">
    <source>
        <dbReference type="EMBL" id="KAJ8058843.1"/>
    </source>
</evidence>
<evidence type="ECO:0000256" key="1">
    <source>
        <dbReference type="ARBA" id="ARBA00004123"/>
    </source>
</evidence>
<dbReference type="InterPro" id="IPR050936">
    <property type="entry name" value="AP-1-like"/>
</dbReference>
<dbReference type="PANTHER" id="PTHR40621">
    <property type="entry name" value="TRANSCRIPTION FACTOR KAPC-RELATED"/>
    <property type="match status" value="1"/>
</dbReference>
<dbReference type="AlphaFoldDB" id="A0A9X0ADJ9"/>
<evidence type="ECO:0000313" key="6">
    <source>
        <dbReference type="Proteomes" id="UP001152300"/>
    </source>
</evidence>
<dbReference type="CDD" id="cd14688">
    <property type="entry name" value="bZIP_YAP"/>
    <property type="match status" value="1"/>
</dbReference>
<dbReference type="Gene3D" id="1.20.5.170">
    <property type="match status" value="1"/>
</dbReference>
<protein>
    <recommendedName>
        <fullName evidence="4">BZIP domain-containing protein</fullName>
    </recommendedName>
</protein>
<accession>A0A9X0ADJ9</accession>
<evidence type="ECO:0000256" key="3">
    <source>
        <dbReference type="SAM" id="MobiDB-lite"/>
    </source>
</evidence>
<dbReference type="PANTHER" id="PTHR40621:SF8">
    <property type="entry name" value="AP-1-LIKE TRANSCRIPTION FACTOR YAP3"/>
    <property type="match status" value="1"/>
</dbReference>
<dbReference type="OrthoDB" id="4940293at2759"/>
<feature type="domain" description="BZIP" evidence="4">
    <location>
        <begin position="100"/>
        <end position="163"/>
    </location>
</feature>
<gene>
    <name evidence="5" type="ORF">OCU04_011826</name>
</gene>
<keyword evidence="2" id="KW-0539">Nucleus</keyword>
<dbReference type="GO" id="GO:0000976">
    <property type="term" value="F:transcription cis-regulatory region binding"/>
    <property type="evidence" value="ECO:0007669"/>
    <property type="project" value="InterPro"/>
</dbReference>
<dbReference type="EMBL" id="JAPEIS010000015">
    <property type="protein sequence ID" value="KAJ8058843.1"/>
    <property type="molecule type" value="Genomic_DNA"/>
</dbReference>
<feature type="region of interest" description="Disordered" evidence="3">
    <location>
        <begin position="21"/>
        <end position="41"/>
    </location>
</feature>
<dbReference type="SUPFAM" id="SSF57959">
    <property type="entry name" value="Leucine zipper domain"/>
    <property type="match status" value="1"/>
</dbReference>
<evidence type="ECO:0000259" key="4">
    <source>
        <dbReference type="PROSITE" id="PS50217"/>
    </source>
</evidence>
<feature type="region of interest" description="Disordered" evidence="3">
    <location>
        <begin position="84"/>
        <end position="123"/>
    </location>
</feature>
<reference evidence="5" key="1">
    <citation type="submission" date="2022-11" db="EMBL/GenBank/DDBJ databases">
        <title>Genome Resource of Sclerotinia nivalis Strain SnTB1, a Plant Pathogen Isolated from American Ginseng.</title>
        <authorList>
            <person name="Fan S."/>
        </authorList>
    </citation>
    <scope>NUCLEOTIDE SEQUENCE</scope>
    <source>
        <strain evidence="5">SnTB1</strain>
    </source>
</reference>
<dbReference type="Pfam" id="PF00170">
    <property type="entry name" value="bZIP_1"/>
    <property type="match status" value="1"/>
</dbReference>
<dbReference type="InterPro" id="IPR046347">
    <property type="entry name" value="bZIP_sf"/>
</dbReference>